<dbReference type="EMBL" id="BMIY01000006">
    <property type="protein sequence ID" value="GGG59241.1"/>
    <property type="molecule type" value="Genomic_DNA"/>
</dbReference>
<evidence type="ECO:0000256" key="3">
    <source>
        <dbReference type="ARBA" id="ARBA00022692"/>
    </source>
</evidence>
<sequence>MSLYQDVTRKPWNTVGLPDGIDPKPTFNVSNEKLALVVFVIVASVLFSLLCVSYFIRMWFGGGDWLPIALPSMLWVNTGALVAASVAMQVAVVSSRKQGHGDKSKSPWFLVGGVLTLGFIIGQFTVWQQLTSQGYILQSNPANSFFYVLTGVHILHLVGGLWVWSRALLRQVRKDASHDISKSIELCAWYWHFLLIVWFALFYLVATN</sequence>
<dbReference type="GO" id="GO:0005886">
    <property type="term" value="C:plasma membrane"/>
    <property type="evidence" value="ECO:0007669"/>
    <property type="project" value="UniProtKB-SubCell"/>
</dbReference>
<comment type="similarity">
    <text evidence="2 6">Belongs to the cytochrome c oxidase subunit 3 family.</text>
</comment>
<evidence type="ECO:0000256" key="6">
    <source>
        <dbReference type="RuleBase" id="RU003376"/>
    </source>
</evidence>
<keyword evidence="3 6" id="KW-0812">Transmembrane</keyword>
<feature type="transmembrane region" description="Helical" evidence="7">
    <location>
        <begin position="68"/>
        <end position="94"/>
    </location>
</feature>
<evidence type="ECO:0000259" key="8">
    <source>
        <dbReference type="PROSITE" id="PS50253"/>
    </source>
</evidence>
<dbReference type="Pfam" id="PF00510">
    <property type="entry name" value="COX3"/>
    <property type="match status" value="1"/>
</dbReference>
<evidence type="ECO:0000313" key="9">
    <source>
        <dbReference type="EMBL" id="GGG59241.1"/>
    </source>
</evidence>
<dbReference type="InterPro" id="IPR000298">
    <property type="entry name" value="Cyt_c_oxidase-like_su3"/>
</dbReference>
<evidence type="ECO:0000313" key="10">
    <source>
        <dbReference type="Proteomes" id="UP000627715"/>
    </source>
</evidence>
<dbReference type="InterPro" id="IPR024791">
    <property type="entry name" value="Cyt_c/ubiquinol_Oxase_su3"/>
</dbReference>
<evidence type="ECO:0000256" key="1">
    <source>
        <dbReference type="ARBA" id="ARBA00004141"/>
    </source>
</evidence>
<dbReference type="InterPro" id="IPR035973">
    <property type="entry name" value="Cyt_c_oxidase_su3-like_sf"/>
</dbReference>
<comment type="subcellular location">
    <subcellularLocation>
        <location evidence="6">Cell membrane</location>
        <topology evidence="6">Multi-pass membrane protein</topology>
    </subcellularLocation>
    <subcellularLocation>
        <location evidence="1">Membrane</location>
        <topology evidence="1">Multi-pass membrane protein</topology>
    </subcellularLocation>
</comment>
<name>A0A917GX54_9GAMM</name>
<dbReference type="PANTHER" id="PTHR11403">
    <property type="entry name" value="CYTOCHROME C OXIDASE SUBUNIT III"/>
    <property type="match status" value="1"/>
</dbReference>
<keyword evidence="10" id="KW-1185">Reference proteome</keyword>
<organism evidence="9 10">
    <name type="scientific">Pseudohongiella nitratireducens</name>
    <dbReference type="NCBI Taxonomy" id="1768907"/>
    <lineage>
        <taxon>Bacteria</taxon>
        <taxon>Pseudomonadati</taxon>
        <taxon>Pseudomonadota</taxon>
        <taxon>Gammaproteobacteria</taxon>
        <taxon>Pseudomonadales</taxon>
        <taxon>Pseudohongiellaceae</taxon>
        <taxon>Pseudohongiella</taxon>
    </lineage>
</organism>
<reference evidence="9" key="1">
    <citation type="journal article" date="2014" name="Int. J. Syst. Evol. Microbiol.">
        <title>Complete genome sequence of Corynebacterium casei LMG S-19264T (=DSM 44701T), isolated from a smear-ripened cheese.</title>
        <authorList>
            <consortium name="US DOE Joint Genome Institute (JGI-PGF)"/>
            <person name="Walter F."/>
            <person name="Albersmeier A."/>
            <person name="Kalinowski J."/>
            <person name="Ruckert C."/>
        </authorList>
    </citation>
    <scope>NUCLEOTIDE SEQUENCE</scope>
    <source>
        <strain evidence="9">CGMCC 1.15425</strain>
    </source>
</reference>
<dbReference type="AlphaFoldDB" id="A0A917GX54"/>
<accession>A0A917GX54</accession>
<dbReference type="SUPFAM" id="SSF81452">
    <property type="entry name" value="Cytochrome c oxidase subunit III-like"/>
    <property type="match status" value="1"/>
</dbReference>
<dbReference type="GO" id="GO:0019646">
    <property type="term" value="P:aerobic electron transport chain"/>
    <property type="evidence" value="ECO:0007669"/>
    <property type="project" value="InterPro"/>
</dbReference>
<dbReference type="PROSITE" id="PS50253">
    <property type="entry name" value="COX3"/>
    <property type="match status" value="1"/>
</dbReference>
<comment type="caution">
    <text evidence="9">The sequence shown here is derived from an EMBL/GenBank/DDBJ whole genome shotgun (WGS) entry which is preliminary data.</text>
</comment>
<feature type="transmembrane region" description="Helical" evidence="7">
    <location>
        <begin position="145"/>
        <end position="165"/>
    </location>
</feature>
<protein>
    <submittedName>
        <fullName evidence="9">Cytochrome-c oxidase</fullName>
    </submittedName>
</protein>
<feature type="transmembrane region" description="Helical" evidence="7">
    <location>
        <begin position="34"/>
        <end position="56"/>
    </location>
</feature>
<dbReference type="GO" id="GO:0004129">
    <property type="term" value="F:cytochrome-c oxidase activity"/>
    <property type="evidence" value="ECO:0007669"/>
    <property type="project" value="InterPro"/>
</dbReference>
<feature type="transmembrane region" description="Helical" evidence="7">
    <location>
        <begin position="106"/>
        <end position="125"/>
    </location>
</feature>
<evidence type="ECO:0000256" key="2">
    <source>
        <dbReference type="ARBA" id="ARBA00010581"/>
    </source>
</evidence>
<keyword evidence="5 7" id="KW-0472">Membrane</keyword>
<feature type="domain" description="Heme-copper oxidase subunit III family profile" evidence="8">
    <location>
        <begin position="1"/>
        <end position="208"/>
    </location>
</feature>
<dbReference type="Gene3D" id="1.20.120.80">
    <property type="entry name" value="Cytochrome c oxidase, subunit III, four-helix bundle"/>
    <property type="match status" value="1"/>
</dbReference>
<dbReference type="Proteomes" id="UP000627715">
    <property type="component" value="Unassembled WGS sequence"/>
</dbReference>
<reference evidence="9" key="2">
    <citation type="submission" date="2020-09" db="EMBL/GenBank/DDBJ databases">
        <authorList>
            <person name="Sun Q."/>
            <person name="Zhou Y."/>
        </authorList>
    </citation>
    <scope>NUCLEOTIDE SEQUENCE</scope>
    <source>
        <strain evidence="9">CGMCC 1.15425</strain>
    </source>
</reference>
<evidence type="ECO:0000256" key="7">
    <source>
        <dbReference type="SAM" id="Phobius"/>
    </source>
</evidence>
<keyword evidence="4 7" id="KW-1133">Transmembrane helix</keyword>
<dbReference type="OrthoDB" id="9808200at2"/>
<dbReference type="PANTHER" id="PTHR11403:SF10">
    <property type="entry name" value="CYTOCHROME C OXIDASE"/>
    <property type="match status" value="1"/>
</dbReference>
<evidence type="ECO:0000256" key="4">
    <source>
        <dbReference type="ARBA" id="ARBA00022989"/>
    </source>
</evidence>
<dbReference type="RefSeq" id="WP_068812331.1">
    <property type="nucleotide sequence ID" value="NZ_BMIY01000006.1"/>
</dbReference>
<proteinExistence type="inferred from homology"/>
<feature type="transmembrane region" description="Helical" evidence="7">
    <location>
        <begin position="186"/>
        <end position="206"/>
    </location>
</feature>
<dbReference type="InterPro" id="IPR013833">
    <property type="entry name" value="Cyt_c_oxidase_su3_a-hlx"/>
</dbReference>
<evidence type="ECO:0000256" key="5">
    <source>
        <dbReference type="ARBA" id="ARBA00023136"/>
    </source>
</evidence>
<gene>
    <name evidence="9" type="primary">coxO</name>
    <name evidence="9" type="ORF">GCM10011403_15780</name>
</gene>